<name>A0A410H4S1_9GAMM</name>
<sequence>MGWFSQNKGRQAEQNAKHWLNQHGIQILAENHRCKGGEIDLIGLDTDNTLIFIEVKARQNRNYGHATEFVDTRKQQRIRRCAEAFLLQHSDYQNHAMRFDVLAFHDNASDAPEWLQNAF</sequence>
<evidence type="ECO:0000256" key="1">
    <source>
        <dbReference type="ARBA" id="ARBA00006738"/>
    </source>
</evidence>
<keyword evidence="4" id="KW-1185">Reference proteome</keyword>
<dbReference type="HAMAP" id="MF_00048">
    <property type="entry name" value="UPF0102"/>
    <property type="match status" value="1"/>
</dbReference>
<dbReference type="PANTHER" id="PTHR34039">
    <property type="entry name" value="UPF0102 PROTEIN YRAN"/>
    <property type="match status" value="1"/>
</dbReference>
<organism evidence="3 4">
    <name type="scientific">Hydrogenovibrio thermophilus</name>
    <dbReference type="NCBI Taxonomy" id="265883"/>
    <lineage>
        <taxon>Bacteria</taxon>
        <taxon>Pseudomonadati</taxon>
        <taxon>Pseudomonadota</taxon>
        <taxon>Gammaproteobacteria</taxon>
        <taxon>Thiotrichales</taxon>
        <taxon>Piscirickettsiaceae</taxon>
        <taxon>Hydrogenovibrio</taxon>
    </lineage>
</organism>
<dbReference type="Gene3D" id="3.40.1350.10">
    <property type="match status" value="1"/>
</dbReference>
<dbReference type="PANTHER" id="PTHR34039:SF1">
    <property type="entry name" value="UPF0102 PROTEIN YRAN"/>
    <property type="match status" value="1"/>
</dbReference>
<accession>A0A410H4S1</accession>
<protein>
    <recommendedName>
        <fullName evidence="2">UPF0102 protein EPV75_09015</fullName>
    </recommendedName>
</protein>
<dbReference type="NCBIfam" id="TIGR00252">
    <property type="entry name" value="YraN family protein"/>
    <property type="match status" value="1"/>
</dbReference>
<reference evidence="3 4" key="1">
    <citation type="journal article" date="2018" name="Environ. Microbiol.">
        <title>Genomes of ubiquitous marine and hypersaline Hydrogenovibrio, Thiomicrorhabdus and Thiomicrospira spp. encode a diversity of mechanisms to sustain chemolithoautotrophy in heterogeneous environments.</title>
        <authorList>
            <person name="Scott K.M."/>
            <person name="Williams J."/>
            <person name="Porter C.M.B."/>
            <person name="Russel S."/>
            <person name="Harmer T.L."/>
            <person name="Paul J.H."/>
            <person name="Antonen K.M."/>
            <person name="Bridges M.K."/>
            <person name="Camper G.J."/>
            <person name="Campla C.K."/>
            <person name="Casella L.G."/>
            <person name="Chase E."/>
            <person name="Conrad J.W."/>
            <person name="Cruz M.C."/>
            <person name="Dunlap D.S."/>
            <person name="Duran L."/>
            <person name="Fahsbender E.M."/>
            <person name="Goldsmith D.B."/>
            <person name="Keeley R.F."/>
            <person name="Kondoff M.R."/>
            <person name="Kussy B.I."/>
            <person name="Lane M.K."/>
            <person name="Lawler S."/>
            <person name="Leigh B.A."/>
            <person name="Lewis C."/>
            <person name="Lostal L.M."/>
            <person name="Marking D."/>
            <person name="Mancera P.A."/>
            <person name="McClenthan E.C."/>
            <person name="McIntyre E.A."/>
            <person name="Mine J.A."/>
            <person name="Modi S."/>
            <person name="Moore B.D."/>
            <person name="Morgan W.A."/>
            <person name="Nelson K.M."/>
            <person name="Nguyen K.N."/>
            <person name="Ogburn N."/>
            <person name="Parrino D.G."/>
            <person name="Pedapudi A.D."/>
            <person name="Pelham R.P."/>
            <person name="Preece A.M."/>
            <person name="Rampersad E.A."/>
            <person name="Richardson J.C."/>
            <person name="Rodgers C.M."/>
            <person name="Schaffer B.L."/>
            <person name="Sheridan N.E."/>
            <person name="Solone M.R."/>
            <person name="Staley Z.R."/>
            <person name="Tabuchi M."/>
            <person name="Waide R.J."/>
            <person name="Wanjugi P.W."/>
            <person name="Young S."/>
            <person name="Clum A."/>
            <person name="Daum C."/>
            <person name="Huntemann M."/>
            <person name="Ivanova N."/>
            <person name="Kyrpides N."/>
            <person name="Mikhailova N."/>
            <person name="Palaniappan K."/>
            <person name="Pillay M."/>
            <person name="Reddy T.B.K."/>
            <person name="Shapiro N."/>
            <person name="Stamatis D."/>
            <person name="Varghese N."/>
            <person name="Woyke T."/>
            <person name="Boden R."/>
            <person name="Freyermuth S.K."/>
            <person name="Kerfeld C.A."/>
        </authorList>
    </citation>
    <scope>NUCLEOTIDE SEQUENCE [LARGE SCALE GENOMIC DNA]</scope>
    <source>
        <strain evidence="3 4">JR-2</strain>
    </source>
</reference>
<dbReference type="InterPro" id="IPR003509">
    <property type="entry name" value="UPF0102_YraN-like"/>
</dbReference>
<dbReference type="CDD" id="cd20736">
    <property type="entry name" value="PoNe_Nuclease"/>
    <property type="match status" value="1"/>
</dbReference>
<evidence type="ECO:0000313" key="3">
    <source>
        <dbReference type="EMBL" id="QAB15800.1"/>
    </source>
</evidence>
<dbReference type="Pfam" id="PF02021">
    <property type="entry name" value="UPF0102"/>
    <property type="match status" value="1"/>
</dbReference>
<dbReference type="NCBIfam" id="NF009150">
    <property type="entry name" value="PRK12497.1-3"/>
    <property type="match status" value="1"/>
</dbReference>
<dbReference type="AlphaFoldDB" id="A0A410H4S1"/>
<dbReference type="InterPro" id="IPR011856">
    <property type="entry name" value="tRNA_endonuc-like_dom_sf"/>
</dbReference>
<dbReference type="InterPro" id="IPR011335">
    <property type="entry name" value="Restrct_endonuc-II-like"/>
</dbReference>
<dbReference type="Proteomes" id="UP000285478">
    <property type="component" value="Chromosome"/>
</dbReference>
<dbReference type="SUPFAM" id="SSF52980">
    <property type="entry name" value="Restriction endonuclease-like"/>
    <property type="match status" value="1"/>
</dbReference>
<dbReference type="RefSeq" id="WP_128385162.1">
    <property type="nucleotide sequence ID" value="NZ_CP035033.1"/>
</dbReference>
<gene>
    <name evidence="3" type="ORF">EPV75_09015</name>
</gene>
<evidence type="ECO:0000313" key="4">
    <source>
        <dbReference type="Proteomes" id="UP000285478"/>
    </source>
</evidence>
<proteinExistence type="inferred from homology"/>
<dbReference type="KEGG" id="htr:EPV75_09015"/>
<dbReference type="EMBL" id="CP035033">
    <property type="protein sequence ID" value="QAB15800.1"/>
    <property type="molecule type" value="Genomic_DNA"/>
</dbReference>
<comment type="similarity">
    <text evidence="1 2">Belongs to the UPF0102 family.</text>
</comment>
<evidence type="ECO:0000256" key="2">
    <source>
        <dbReference type="HAMAP-Rule" id="MF_00048"/>
    </source>
</evidence>
<dbReference type="GO" id="GO:0003676">
    <property type="term" value="F:nucleic acid binding"/>
    <property type="evidence" value="ECO:0007669"/>
    <property type="project" value="InterPro"/>
</dbReference>